<dbReference type="InterPro" id="IPR004358">
    <property type="entry name" value="Sig_transdc_His_kin-like_C"/>
</dbReference>
<dbReference type="InterPro" id="IPR001610">
    <property type="entry name" value="PAC"/>
</dbReference>
<evidence type="ECO:0000256" key="2">
    <source>
        <dbReference type="ARBA" id="ARBA00004236"/>
    </source>
</evidence>
<evidence type="ECO:0000259" key="11">
    <source>
        <dbReference type="PROSITE" id="PS50112"/>
    </source>
</evidence>
<dbReference type="SMART" id="SM00388">
    <property type="entry name" value="HisKA"/>
    <property type="match status" value="1"/>
</dbReference>
<dbReference type="InterPro" id="IPR003594">
    <property type="entry name" value="HATPase_dom"/>
</dbReference>
<dbReference type="GO" id="GO:0000155">
    <property type="term" value="F:phosphorelay sensor kinase activity"/>
    <property type="evidence" value="ECO:0007669"/>
    <property type="project" value="InterPro"/>
</dbReference>
<feature type="domain" description="Histidine kinase" evidence="9">
    <location>
        <begin position="288"/>
        <end position="501"/>
    </location>
</feature>
<dbReference type="PROSITE" id="PS50110">
    <property type="entry name" value="RESPONSE_REGULATORY"/>
    <property type="match status" value="1"/>
</dbReference>
<dbReference type="InterPro" id="IPR000014">
    <property type="entry name" value="PAS"/>
</dbReference>
<feature type="domain" description="Response regulatory" evidence="10">
    <location>
        <begin position="523"/>
        <end position="639"/>
    </location>
</feature>
<dbReference type="Gene3D" id="1.10.287.130">
    <property type="match status" value="1"/>
</dbReference>
<comment type="subcellular location">
    <subcellularLocation>
        <location evidence="2">Cell membrane</location>
    </subcellularLocation>
</comment>
<dbReference type="SMART" id="SM00091">
    <property type="entry name" value="PAS"/>
    <property type="match status" value="2"/>
</dbReference>
<keyword evidence="8" id="KW-0175">Coiled coil</keyword>
<dbReference type="Pfam" id="PF00072">
    <property type="entry name" value="Response_reg"/>
    <property type="match status" value="1"/>
</dbReference>
<keyword evidence="6" id="KW-0902">Two-component regulatory system</keyword>
<keyword evidence="4 7" id="KW-0597">Phosphoprotein</keyword>
<evidence type="ECO:0000256" key="6">
    <source>
        <dbReference type="ARBA" id="ARBA00023012"/>
    </source>
</evidence>
<evidence type="ECO:0000256" key="4">
    <source>
        <dbReference type="ARBA" id="ARBA00022553"/>
    </source>
</evidence>
<evidence type="ECO:0000256" key="1">
    <source>
        <dbReference type="ARBA" id="ARBA00000085"/>
    </source>
</evidence>
<evidence type="ECO:0000256" key="8">
    <source>
        <dbReference type="SAM" id="Coils"/>
    </source>
</evidence>
<evidence type="ECO:0000313" key="14">
    <source>
        <dbReference type="Proteomes" id="UP000249341"/>
    </source>
</evidence>
<dbReference type="Pfam" id="PF08448">
    <property type="entry name" value="PAS_4"/>
    <property type="match status" value="1"/>
</dbReference>
<dbReference type="Gene3D" id="3.40.50.2300">
    <property type="match status" value="1"/>
</dbReference>
<keyword evidence="14" id="KW-1185">Reference proteome</keyword>
<keyword evidence="5" id="KW-0418">Kinase</keyword>
<dbReference type="InterPro" id="IPR035965">
    <property type="entry name" value="PAS-like_dom_sf"/>
</dbReference>
<dbReference type="Proteomes" id="UP000249341">
    <property type="component" value="Unassembled WGS sequence"/>
</dbReference>
<dbReference type="InterPro" id="IPR036097">
    <property type="entry name" value="HisK_dim/P_sf"/>
</dbReference>
<sequence>MSGGEVKPGTTSPLAEIGRDQLMALIDHTSAVIYMRDADGRYLLVNREYERLFGLRREDIVGLTDHDLFPRDIADAFRQNDLEALAGGVPVQMEEEAPGEDGSRAYITVKFPLIDADGHAYAVAGISTDITKRSRAEAALRDSEERFRLLAEHAQDIIFRYRLEPEPGMEYLSRAVESITGRRAEEYYANPRLILDSVLPDDLALFEQSWRALRTGTITFRLRRPDSEIVYIEQRAGRVTDENGRVVAVEGILRDVSERIAAEQERNELEQQLRQSERLDSLGQLAGGIAHDFNNILAVISGYADMLADELGEEHPGHADAAGIKQAANRGSALTRQLLIFSRSEPSRPEVLDLNVVAADTQRLLARTLGEDIEFVTDLASGLPPVVMDRSKLEQVMMNAVLNSRAAMPDGGRLTVATSLEQTAGGERQVCLSITDTGCGMPPEVLARAFEPFFTTRGRGSGTGLGLATAYGVVTDAGGTISLESEQDRGTTLRVRLPAGAEAAPGVSPAAPAAPARSGHGRKVFVVEDEEAVRAIVCRLLGKAGYEVASAPHPQEALRMYREEGLTFDMLLSDVIMPGMSGTQLAAELRQDRPDLPVLFMSGYTSGPAPGGQAIPENAPLIHKPFDSQTLLNEVHSLLAQRIH</sequence>
<dbReference type="AlphaFoldDB" id="A0A327ZM18"/>
<dbReference type="PROSITE" id="PS50113">
    <property type="entry name" value="PAC"/>
    <property type="match status" value="2"/>
</dbReference>
<dbReference type="SMART" id="SM00448">
    <property type="entry name" value="REC"/>
    <property type="match status" value="1"/>
</dbReference>
<dbReference type="SUPFAM" id="SSF55874">
    <property type="entry name" value="ATPase domain of HSP90 chaperone/DNA topoisomerase II/histidine kinase"/>
    <property type="match status" value="1"/>
</dbReference>
<feature type="domain" description="PAS" evidence="11">
    <location>
        <begin position="18"/>
        <end position="96"/>
    </location>
</feature>
<dbReference type="SUPFAM" id="SSF47384">
    <property type="entry name" value="Homodimeric domain of signal transducing histidine kinase"/>
    <property type="match status" value="1"/>
</dbReference>
<evidence type="ECO:0000256" key="7">
    <source>
        <dbReference type="PROSITE-ProRule" id="PRU00169"/>
    </source>
</evidence>
<feature type="domain" description="PAS" evidence="11">
    <location>
        <begin position="143"/>
        <end position="217"/>
    </location>
</feature>
<evidence type="ECO:0000259" key="9">
    <source>
        <dbReference type="PROSITE" id="PS50109"/>
    </source>
</evidence>
<name>A0A327ZM18_9ACTN</name>
<accession>A0A327ZM18</accession>
<dbReference type="SMART" id="SM00387">
    <property type="entry name" value="HATPase_c"/>
    <property type="match status" value="1"/>
</dbReference>
<protein>
    <recommendedName>
        <fullName evidence="3">histidine kinase</fullName>
        <ecNumber evidence="3">2.7.13.3</ecNumber>
    </recommendedName>
</protein>
<dbReference type="SUPFAM" id="SSF52172">
    <property type="entry name" value="CheY-like"/>
    <property type="match status" value="1"/>
</dbReference>
<dbReference type="InterPro" id="IPR003661">
    <property type="entry name" value="HisK_dim/P_dom"/>
</dbReference>
<dbReference type="EC" id="2.7.13.3" evidence="3"/>
<dbReference type="GO" id="GO:0005886">
    <property type="term" value="C:plasma membrane"/>
    <property type="evidence" value="ECO:0007669"/>
    <property type="project" value="UniProtKB-SubCell"/>
</dbReference>
<evidence type="ECO:0000313" key="13">
    <source>
        <dbReference type="EMBL" id="RAK43471.1"/>
    </source>
</evidence>
<evidence type="ECO:0000259" key="12">
    <source>
        <dbReference type="PROSITE" id="PS50113"/>
    </source>
</evidence>
<feature type="domain" description="PAC" evidence="12">
    <location>
        <begin position="216"/>
        <end position="268"/>
    </location>
</feature>
<evidence type="ECO:0000259" key="10">
    <source>
        <dbReference type="PROSITE" id="PS50110"/>
    </source>
</evidence>
<dbReference type="PRINTS" id="PR00344">
    <property type="entry name" value="BCTRLSENSOR"/>
</dbReference>
<dbReference type="InterPro" id="IPR036890">
    <property type="entry name" value="HATPase_C_sf"/>
</dbReference>
<gene>
    <name evidence="13" type="ORF">B0I29_101601</name>
</gene>
<organism evidence="13 14">
    <name type="scientific">Actinoplanes lutulentus</name>
    <dbReference type="NCBI Taxonomy" id="1287878"/>
    <lineage>
        <taxon>Bacteria</taxon>
        <taxon>Bacillati</taxon>
        <taxon>Actinomycetota</taxon>
        <taxon>Actinomycetes</taxon>
        <taxon>Micromonosporales</taxon>
        <taxon>Micromonosporaceae</taxon>
        <taxon>Actinoplanes</taxon>
    </lineage>
</organism>
<dbReference type="SMART" id="SM00086">
    <property type="entry name" value="PAC"/>
    <property type="match status" value="1"/>
</dbReference>
<comment type="catalytic activity">
    <reaction evidence="1">
        <text>ATP + protein L-histidine = ADP + protein N-phospho-L-histidine.</text>
        <dbReference type="EC" id="2.7.13.3"/>
    </reaction>
</comment>
<reference evidence="13 14" key="1">
    <citation type="submission" date="2018-06" db="EMBL/GenBank/DDBJ databases">
        <title>Genomic Encyclopedia of Type Strains, Phase III (KMG-III): the genomes of soil and plant-associated and newly described type strains.</title>
        <authorList>
            <person name="Whitman W."/>
        </authorList>
    </citation>
    <scope>NUCLEOTIDE SEQUENCE [LARGE SCALE GENOMIC DNA]</scope>
    <source>
        <strain evidence="13 14">CGMCC 4.7090</strain>
    </source>
</reference>
<dbReference type="PANTHER" id="PTHR43065:SF42">
    <property type="entry name" value="TWO-COMPONENT SENSOR PPRA"/>
    <property type="match status" value="1"/>
</dbReference>
<dbReference type="CDD" id="cd00082">
    <property type="entry name" value="HisKA"/>
    <property type="match status" value="1"/>
</dbReference>
<feature type="domain" description="PAC" evidence="12">
    <location>
        <begin position="91"/>
        <end position="142"/>
    </location>
</feature>
<dbReference type="InterPro" id="IPR011006">
    <property type="entry name" value="CheY-like_superfamily"/>
</dbReference>
<dbReference type="Pfam" id="PF02518">
    <property type="entry name" value="HATPase_c"/>
    <property type="match status" value="1"/>
</dbReference>
<dbReference type="PROSITE" id="PS50109">
    <property type="entry name" value="HIS_KIN"/>
    <property type="match status" value="1"/>
</dbReference>
<dbReference type="Pfam" id="PF00512">
    <property type="entry name" value="HisKA"/>
    <property type="match status" value="1"/>
</dbReference>
<dbReference type="InterPro" id="IPR013656">
    <property type="entry name" value="PAS_4"/>
</dbReference>
<dbReference type="SUPFAM" id="SSF55785">
    <property type="entry name" value="PYP-like sensor domain (PAS domain)"/>
    <property type="match status" value="2"/>
</dbReference>
<dbReference type="PANTHER" id="PTHR43065">
    <property type="entry name" value="SENSOR HISTIDINE KINASE"/>
    <property type="match status" value="1"/>
</dbReference>
<proteinExistence type="predicted"/>
<evidence type="ECO:0000256" key="5">
    <source>
        <dbReference type="ARBA" id="ARBA00022777"/>
    </source>
</evidence>
<dbReference type="NCBIfam" id="TIGR00229">
    <property type="entry name" value="sensory_box"/>
    <property type="match status" value="2"/>
</dbReference>
<dbReference type="EMBL" id="QLMJ01000001">
    <property type="protein sequence ID" value="RAK43471.1"/>
    <property type="molecule type" value="Genomic_DNA"/>
</dbReference>
<dbReference type="InterPro" id="IPR013655">
    <property type="entry name" value="PAS_fold_3"/>
</dbReference>
<dbReference type="Gene3D" id="3.30.450.20">
    <property type="entry name" value="PAS domain"/>
    <property type="match status" value="2"/>
</dbReference>
<dbReference type="Pfam" id="PF08447">
    <property type="entry name" value="PAS_3"/>
    <property type="match status" value="1"/>
</dbReference>
<comment type="caution">
    <text evidence="13">The sequence shown here is derived from an EMBL/GenBank/DDBJ whole genome shotgun (WGS) entry which is preliminary data.</text>
</comment>
<dbReference type="CDD" id="cd00130">
    <property type="entry name" value="PAS"/>
    <property type="match status" value="2"/>
</dbReference>
<feature type="coiled-coil region" evidence="8">
    <location>
        <begin position="253"/>
        <end position="282"/>
    </location>
</feature>
<dbReference type="Gene3D" id="3.30.565.10">
    <property type="entry name" value="Histidine kinase-like ATPase, C-terminal domain"/>
    <property type="match status" value="1"/>
</dbReference>
<dbReference type="InterPro" id="IPR001789">
    <property type="entry name" value="Sig_transdc_resp-reg_receiver"/>
</dbReference>
<dbReference type="InterPro" id="IPR000700">
    <property type="entry name" value="PAS-assoc_C"/>
</dbReference>
<keyword evidence="5" id="KW-0808">Transferase</keyword>
<dbReference type="InterPro" id="IPR005467">
    <property type="entry name" value="His_kinase_dom"/>
</dbReference>
<feature type="modified residue" description="4-aspartylphosphate" evidence="7">
    <location>
        <position position="574"/>
    </location>
</feature>
<dbReference type="PROSITE" id="PS50112">
    <property type="entry name" value="PAS"/>
    <property type="match status" value="2"/>
</dbReference>
<evidence type="ECO:0000256" key="3">
    <source>
        <dbReference type="ARBA" id="ARBA00012438"/>
    </source>
</evidence>